<dbReference type="RefSeq" id="WP_268041291.1">
    <property type="nucleotide sequence ID" value="NZ_JAPQER010000004.1"/>
</dbReference>
<accession>A0ABT4D4K2</accession>
<dbReference type="Proteomes" id="UP001078443">
    <property type="component" value="Unassembled WGS sequence"/>
</dbReference>
<proteinExistence type="predicted"/>
<comment type="caution">
    <text evidence="1">The sequence shown here is derived from an EMBL/GenBank/DDBJ whole genome shotgun (WGS) entry which is preliminary data.</text>
</comment>
<keyword evidence="2" id="KW-1185">Reference proteome</keyword>
<evidence type="ECO:0000313" key="1">
    <source>
        <dbReference type="EMBL" id="MCY6484973.1"/>
    </source>
</evidence>
<reference evidence="1" key="1">
    <citation type="submission" date="2022-12" db="EMBL/GenBank/DDBJ databases">
        <authorList>
            <person name="Wang J."/>
        </authorList>
    </citation>
    <scope>NUCLEOTIDE SEQUENCE</scope>
    <source>
        <strain evidence="1">HY-45-18</strain>
    </source>
</reference>
<dbReference type="EMBL" id="JAPQER010000004">
    <property type="protein sequence ID" value="MCY6484973.1"/>
    <property type="molecule type" value="Genomic_DNA"/>
</dbReference>
<evidence type="ECO:0000313" key="2">
    <source>
        <dbReference type="Proteomes" id="UP001078443"/>
    </source>
</evidence>
<protein>
    <recommendedName>
        <fullName evidence="3">DUF1934 domain-containing protein</fullName>
    </recommendedName>
</protein>
<organism evidence="1 2">
    <name type="scientific">Clostridium aestuarii</name>
    <dbReference type="NCBI Taxonomy" id="338193"/>
    <lineage>
        <taxon>Bacteria</taxon>
        <taxon>Bacillati</taxon>
        <taxon>Bacillota</taxon>
        <taxon>Clostridia</taxon>
        <taxon>Eubacteriales</taxon>
        <taxon>Clostridiaceae</taxon>
        <taxon>Clostridium</taxon>
    </lineage>
</organism>
<evidence type="ECO:0008006" key="3">
    <source>
        <dbReference type="Google" id="ProtNLM"/>
    </source>
</evidence>
<gene>
    <name evidence="1" type="ORF">OW763_11525</name>
</gene>
<name>A0ABT4D4K2_9CLOT</name>
<sequence length="156" mass="18391">MKVFVTKRKDTDEVKNELVEKVDFIKICKNEKFNCITIKNPEDSNTICMLRGMEITSEEKDNKLRLIQGEDEFYRGEIESSKEYKIGIFNVKSELQIYNNNRNIELTRNTLLRNQKCNVLNDLELIILPKGCIYIKLDEEVCDFNIKINWTSEEIA</sequence>